<comment type="catalytic activity">
    <reaction evidence="4">
        <text>N-terminal L-arginyl-[protein] + L-leucyl-tRNA(Leu) = N-terminal L-leucyl-L-arginyl-[protein] + tRNA(Leu) + H(+)</text>
        <dbReference type="Rhea" id="RHEA:50416"/>
        <dbReference type="Rhea" id="RHEA-COMP:9613"/>
        <dbReference type="Rhea" id="RHEA-COMP:9622"/>
        <dbReference type="Rhea" id="RHEA-COMP:12672"/>
        <dbReference type="Rhea" id="RHEA-COMP:12673"/>
        <dbReference type="ChEBI" id="CHEBI:15378"/>
        <dbReference type="ChEBI" id="CHEBI:64719"/>
        <dbReference type="ChEBI" id="CHEBI:78442"/>
        <dbReference type="ChEBI" id="CHEBI:78494"/>
        <dbReference type="ChEBI" id="CHEBI:133044"/>
        <dbReference type="EC" id="2.3.2.6"/>
    </reaction>
</comment>
<evidence type="ECO:0000256" key="4">
    <source>
        <dbReference type="HAMAP-Rule" id="MF_00688"/>
    </source>
</evidence>
<keyword evidence="3 4" id="KW-0012">Acyltransferase</keyword>
<dbReference type="EC" id="2.3.2.6" evidence="4"/>
<accession>A0A4R2PQA4</accession>
<sequence>MSDITPDLILRAYACGLFPMADDRNSPDLFWVDPETRGILPLERFHLPRSLKKTIRQNSFRVTVNTAFEAVIEGCAESRPGRENTWINDPIERIYTELHRLGAAHSVECWHGDTLAGGLYGVDLAGAFFGESMFHRVTDASKVALAHLVGRLKAGGYQLLDCQFITGHLARFGAQEVPKPLYHELLKRALKVRGNFFSLPSPCPGEATLAALAGRR</sequence>
<dbReference type="FunCoup" id="A0A4R2PQA4">
    <property type="interactions" value="262"/>
</dbReference>
<dbReference type="InterPro" id="IPR004616">
    <property type="entry name" value="Leu/Phe-tRNA_Trfase"/>
</dbReference>
<keyword evidence="1 4" id="KW-0963">Cytoplasm</keyword>
<dbReference type="RefSeq" id="WP_132707524.1">
    <property type="nucleotide sequence ID" value="NZ_JACIGF010000002.1"/>
</dbReference>
<dbReference type="InterPro" id="IPR016181">
    <property type="entry name" value="Acyl_CoA_acyltransferase"/>
</dbReference>
<comment type="subcellular location">
    <subcellularLocation>
        <location evidence="4">Cytoplasm</location>
    </subcellularLocation>
</comment>
<dbReference type="PANTHER" id="PTHR30098">
    <property type="entry name" value="LEUCYL/PHENYLALANYL-TRNA--PROTEIN TRANSFERASE"/>
    <property type="match status" value="1"/>
</dbReference>
<gene>
    <name evidence="4" type="primary">aat</name>
    <name evidence="5" type="ORF">EV659_102275</name>
</gene>
<dbReference type="GO" id="GO:0008914">
    <property type="term" value="F:leucyl-tRNA--protein transferase activity"/>
    <property type="evidence" value="ECO:0007669"/>
    <property type="project" value="UniProtKB-UniRule"/>
</dbReference>
<keyword evidence="2 4" id="KW-0808">Transferase</keyword>
<evidence type="ECO:0000256" key="2">
    <source>
        <dbReference type="ARBA" id="ARBA00022679"/>
    </source>
</evidence>
<dbReference type="Pfam" id="PF03588">
    <property type="entry name" value="Leu_Phe_trans"/>
    <property type="match status" value="1"/>
</dbReference>
<dbReference type="Gene3D" id="3.40.630.70">
    <property type="entry name" value="Leucyl/phenylalanyl-tRNA-protein transferase, C-terminal domain"/>
    <property type="match status" value="1"/>
</dbReference>
<dbReference type="PANTHER" id="PTHR30098:SF2">
    <property type="entry name" value="LEUCYL_PHENYLALANYL-TRNA--PROTEIN TRANSFERASE"/>
    <property type="match status" value="1"/>
</dbReference>
<comment type="function">
    <text evidence="4">Functions in the N-end rule pathway of protein degradation where it conjugates Leu, Phe and, less efficiently, Met from aminoacyl-tRNAs to the N-termini of proteins containing an N-terminal arginine or lysine.</text>
</comment>
<evidence type="ECO:0000256" key="1">
    <source>
        <dbReference type="ARBA" id="ARBA00022490"/>
    </source>
</evidence>
<dbReference type="NCBIfam" id="TIGR00667">
    <property type="entry name" value="aat"/>
    <property type="match status" value="1"/>
</dbReference>
<dbReference type="Proteomes" id="UP000295399">
    <property type="component" value="Unassembled WGS sequence"/>
</dbReference>
<dbReference type="GO" id="GO:0030163">
    <property type="term" value="P:protein catabolic process"/>
    <property type="evidence" value="ECO:0007669"/>
    <property type="project" value="UniProtKB-UniRule"/>
</dbReference>
<dbReference type="InterPro" id="IPR042203">
    <property type="entry name" value="Leu/Phe-tRNA_Trfase_C"/>
</dbReference>
<dbReference type="SUPFAM" id="SSF55729">
    <property type="entry name" value="Acyl-CoA N-acyltransferases (Nat)"/>
    <property type="match status" value="1"/>
</dbReference>
<dbReference type="FunFam" id="3.40.630.70:FF:000001">
    <property type="entry name" value="Leucyl/phenylalanyl-tRNA--protein transferase"/>
    <property type="match status" value="1"/>
</dbReference>
<organism evidence="5 6">
    <name type="scientific">Rhodothalassium salexigens DSM 2132</name>
    <dbReference type="NCBI Taxonomy" id="1188247"/>
    <lineage>
        <taxon>Bacteria</taxon>
        <taxon>Pseudomonadati</taxon>
        <taxon>Pseudomonadota</taxon>
        <taxon>Alphaproteobacteria</taxon>
        <taxon>Rhodothalassiales</taxon>
        <taxon>Rhodothalassiaceae</taxon>
        <taxon>Rhodothalassium</taxon>
    </lineage>
</organism>
<dbReference type="HAMAP" id="MF_00688">
    <property type="entry name" value="Leu_Phe_trans"/>
    <property type="match status" value="1"/>
</dbReference>
<comment type="catalytic activity">
    <reaction evidence="4">
        <text>N-terminal L-lysyl-[protein] + L-leucyl-tRNA(Leu) = N-terminal L-leucyl-L-lysyl-[protein] + tRNA(Leu) + H(+)</text>
        <dbReference type="Rhea" id="RHEA:12340"/>
        <dbReference type="Rhea" id="RHEA-COMP:9613"/>
        <dbReference type="Rhea" id="RHEA-COMP:9622"/>
        <dbReference type="Rhea" id="RHEA-COMP:12670"/>
        <dbReference type="Rhea" id="RHEA-COMP:12671"/>
        <dbReference type="ChEBI" id="CHEBI:15378"/>
        <dbReference type="ChEBI" id="CHEBI:65249"/>
        <dbReference type="ChEBI" id="CHEBI:78442"/>
        <dbReference type="ChEBI" id="CHEBI:78494"/>
        <dbReference type="ChEBI" id="CHEBI:133043"/>
        <dbReference type="EC" id="2.3.2.6"/>
    </reaction>
</comment>
<evidence type="ECO:0000313" key="6">
    <source>
        <dbReference type="Proteomes" id="UP000295399"/>
    </source>
</evidence>
<proteinExistence type="inferred from homology"/>
<evidence type="ECO:0000256" key="3">
    <source>
        <dbReference type="ARBA" id="ARBA00023315"/>
    </source>
</evidence>
<dbReference type="OrthoDB" id="9790282at2"/>
<protein>
    <recommendedName>
        <fullName evidence="4">Leucyl/phenylalanyl-tRNA--protein transferase</fullName>
        <ecNumber evidence="4">2.3.2.6</ecNumber>
    </recommendedName>
    <alternativeName>
        <fullName evidence="4">L/F-transferase</fullName>
    </alternativeName>
    <alternativeName>
        <fullName evidence="4">Leucyltransferase</fullName>
    </alternativeName>
    <alternativeName>
        <fullName evidence="4">Phenyalanyltransferase</fullName>
    </alternativeName>
</protein>
<keyword evidence="6" id="KW-1185">Reference proteome</keyword>
<dbReference type="EMBL" id="SLXO01000002">
    <property type="protein sequence ID" value="TCP37867.1"/>
    <property type="molecule type" value="Genomic_DNA"/>
</dbReference>
<dbReference type="AlphaFoldDB" id="A0A4R2PQA4"/>
<evidence type="ECO:0000313" key="5">
    <source>
        <dbReference type="EMBL" id="TCP37867.1"/>
    </source>
</evidence>
<dbReference type="GO" id="GO:0005737">
    <property type="term" value="C:cytoplasm"/>
    <property type="evidence" value="ECO:0007669"/>
    <property type="project" value="UniProtKB-SubCell"/>
</dbReference>
<comment type="catalytic activity">
    <reaction evidence="4">
        <text>L-phenylalanyl-tRNA(Phe) + an N-terminal L-alpha-aminoacyl-[protein] = an N-terminal L-phenylalanyl-L-alpha-aminoacyl-[protein] + tRNA(Phe)</text>
        <dbReference type="Rhea" id="RHEA:43632"/>
        <dbReference type="Rhea" id="RHEA-COMP:9668"/>
        <dbReference type="Rhea" id="RHEA-COMP:9699"/>
        <dbReference type="Rhea" id="RHEA-COMP:10636"/>
        <dbReference type="Rhea" id="RHEA-COMP:10637"/>
        <dbReference type="ChEBI" id="CHEBI:78442"/>
        <dbReference type="ChEBI" id="CHEBI:78531"/>
        <dbReference type="ChEBI" id="CHEBI:78597"/>
        <dbReference type="ChEBI" id="CHEBI:83561"/>
        <dbReference type="EC" id="2.3.2.6"/>
    </reaction>
</comment>
<name>A0A4R2PQA4_RHOSA</name>
<comment type="caution">
    <text evidence="5">The sequence shown here is derived from an EMBL/GenBank/DDBJ whole genome shotgun (WGS) entry which is preliminary data.</text>
</comment>
<comment type="similarity">
    <text evidence="4">Belongs to the L/F-transferase family.</text>
</comment>
<dbReference type="InParanoid" id="A0A4R2PQA4"/>
<reference evidence="5 6" key="1">
    <citation type="submission" date="2019-03" db="EMBL/GenBank/DDBJ databases">
        <title>Genomic Encyclopedia of Type Strains, Phase IV (KMG-IV): sequencing the most valuable type-strain genomes for metagenomic binning, comparative biology and taxonomic classification.</title>
        <authorList>
            <person name="Goeker M."/>
        </authorList>
    </citation>
    <scope>NUCLEOTIDE SEQUENCE [LARGE SCALE GENOMIC DNA]</scope>
    <source>
        <strain evidence="5 6">DSM 2132</strain>
    </source>
</reference>